<sequence length="88" mass="10356">MQDYEYVFMDFIRAILEMNARVILTLKLPTTNQAMGPWASRVWRIADSRPDFTENLPHKYSRSSCVIGDLLLILIRPDALFTRRIRNL</sequence>
<proteinExistence type="predicted"/>
<keyword evidence="2" id="KW-1185">Reference proteome</keyword>
<dbReference type="EMBL" id="BGPR01000210">
    <property type="protein sequence ID" value="GBM04974.1"/>
    <property type="molecule type" value="Genomic_DNA"/>
</dbReference>
<reference evidence="1 2" key="1">
    <citation type="journal article" date="2019" name="Sci. Rep.">
        <title>Orb-weaving spider Araneus ventricosus genome elucidates the spidroin gene catalogue.</title>
        <authorList>
            <person name="Kono N."/>
            <person name="Nakamura H."/>
            <person name="Ohtoshi R."/>
            <person name="Moran D.A.P."/>
            <person name="Shinohara A."/>
            <person name="Yoshida Y."/>
            <person name="Fujiwara M."/>
            <person name="Mori M."/>
            <person name="Tomita M."/>
            <person name="Arakawa K."/>
        </authorList>
    </citation>
    <scope>NUCLEOTIDE SEQUENCE [LARGE SCALE GENOMIC DNA]</scope>
</reference>
<accession>A0A4Y2CM22</accession>
<organism evidence="1 2">
    <name type="scientific">Araneus ventricosus</name>
    <name type="common">Orbweaver spider</name>
    <name type="synonym">Epeira ventricosa</name>
    <dbReference type="NCBI Taxonomy" id="182803"/>
    <lineage>
        <taxon>Eukaryota</taxon>
        <taxon>Metazoa</taxon>
        <taxon>Ecdysozoa</taxon>
        <taxon>Arthropoda</taxon>
        <taxon>Chelicerata</taxon>
        <taxon>Arachnida</taxon>
        <taxon>Araneae</taxon>
        <taxon>Araneomorphae</taxon>
        <taxon>Entelegynae</taxon>
        <taxon>Araneoidea</taxon>
        <taxon>Araneidae</taxon>
        <taxon>Araneus</taxon>
    </lineage>
</organism>
<gene>
    <name evidence="1" type="ORF">AVEN_60184_1</name>
</gene>
<evidence type="ECO:0000313" key="2">
    <source>
        <dbReference type="Proteomes" id="UP000499080"/>
    </source>
</evidence>
<comment type="caution">
    <text evidence="1">The sequence shown here is derived from an EMBL/GenBank/DDBJ whole genome shotgun (WGS) entry which is preliminary data.</text>
</comment>
<protein>
    <submittedName>
        <fullName evidence="1">Uncharacterized protein</fullName>
    </submittedName>
</protein>
<name>A0A4Y2CM22_ARAVE</name>
<dbReference type="AlphaFoldDB" id="A0A4Y2CM22"/>
<evidence type="ECO:0000313" key="1">
    <source>
        <dbReference type="EMBL" id="GBM04974.1"/>
    </source>
</evidence>
<dbReference type="Proteomes" id="UP000499080">
    <property type="component" value="Unassembled WGS sequence"/>
</dbReference>